<gene>
    <name evidence="1" type="ORF">T05_7254</name>
</gene>
<evidence type="ECO:0000313" key="2">
    <source>
        <dbReference type="Proteomes" id="UP000055048"/>
    </source>
</evidence>
<accession>A0A0V0T7J9</accession>
<name>A0A0V0T7J9_9BILA</name>
<organism evidence="1 2">
    <name type="scientific">Trichinella murrelli</name>
    <dbReference type="NCBI Taxonomy" id="144512"/>
    <lineage>
        <taxon>Eukaryota</taxon>
        <taxon>Metazoa</taxon>
        <taxon>Ecdysozoa</taxon>
        <taxon>Nematoda</taxon>
        <taxon>Enoplea</taxon>
        <taxon>Dorylaimia</taxon>
        <taxon>Trichinellida</taxon>
        <taxon>Trichinellidae</taxon>
        <taxon>Trichinella</taxon>
    </lineage>
</organism>
<reference evidence="1 2" key="1">
    <citation type="submission" date="2015-01" db="EMBL/GenBank/DDBJ databases">
        <title>Evolution of Trichinella species and genotypes.</title>
        <authorList>
            <person name="Korhonen P.K."/>
            <person name="Edoardo P."/>
            <person name="Giuseppe L.R."/>
            <person name="Gasser R.B."/>
        </authorList>
    </citation>
    <scope>NUCLEOTIDE SEQUENCE [LARGE SCALE GENOMIC DNA]</scope>
    <source>
        <strain evidence="1">ISS417</strain>
    </source>
</reference>
<keyword evidence="2" id="KW-1185">Reference proteome</keyword>
<dbReference type="Proteomes" id="UP000055048">
    <property type="component" value="Unassembled WGS sequence"/>
</dbReference>
<protein>
    <submittedName>
        <fullName evidence="1">Uncharacterized protein</fullName>
    </submittedName>
</protein>
<comment type="caution">
    <text evidence="1">The sequence shown here is derived from an EMBL/GenBank/DDBJ whole genome shotgun (WGS) entry which is preliminary data.</text>
</comment>
<evidence type="ECO:0000313" key="1">
    <source>
        <dbReference type="EMBL" id="KRX34535.1"/>
    </source>
</evidence>
<dbReference type="AlphaFoldDB" id="A0A0V0T7J9"/>
<dbReference type="EMBL" id="JYDJ01000553">
    <property type="protein sequence ID" value="KRX34535.1"/>
    <property type="molecule type" value="Genomic_DNA"/>
</dbReference>
<dbReference type="OrthoDB" id="5922265at2759"/>
<proteinExistence type="predicted"/>
<sequence length="38" mass="4345">MSTSLEMDFFHVIVVLPILPMQKSFCENSLLISTDEKT</sequence>